<organism evidence="2">
    <name type="scientific">uncultured Frankineae bacterium</name>
    <dbReference type="NCBI Taxonomy" id="437475"/>
    <lineage>
        <taxon>Bacteria</taxon>
        <taxon>Bacillati</taxon>
        <taxon>Actinomycetota</taxon>
        <taxon>Actinomycetes</taxon>
        <taxon>Frankiales</taxon>
        <taxon>environmental samples</taxon>
    </lineage>
</organism>
<gene>
    <name evidence="2" type="ORF">AVDCRST_MAG16-2977</name>
</gene>
<feature type="compositionally biased region" description="Basic residues" evidence="1">
    <location>
        <begin position="36"/>
        <end position="46"/>
    </location>
</feature>
<evidence type="ECO:0000256" key="1">
    <source>
        <dbReference type="SAM" id="MobiDB-lite"/>
    </source>
</evidence>
<sequence length="74" mass="8111">CPRRCRACRPSCRDQDVCSVVRRHTVGTTTAACGRRPRLRSAPRHRVPGDVGRRGPAHGHAERLACRPALTLGC</sequence>
<feature type="non-terminal residue" evidence="2">
    <location>
        <position position="1"/>
    </location>
</feature>
<dbReference type="AlphaFoldDB" id="A0A6J4MJJ7"/>
<proteinExistence type="predicted"/>
<name>A0A6J4MJJ7_9ACTN</name>
<feature type="compositionally biased region" description="Basic and acidic residues" evidence="1">
    <location>
        <begin position="47"/>
        <end position="59"/>
    </location>
</feature>
<reference evidence="2" key="1">
    <citation type="submission" date="2020-02" db="EMBL/GenBank/DDBJ databases">
        <authorList>
            <person name="Meier V. D."/>
        </authorList>
    </citation>
    <scope>NUCLEOTIDE SEQUENCE</scope>
    <source>
        <strain evidence="2">AVDCRST_MAG16</strain>
    </source>
</reference>
<evidence type="ECO:0000313" key="2">
    <source>
        <dbReference type="EMBL" id="CAA9360004.1"/>
    </source>
</evidence>
<accession>A0A6J4MJJ7</accession>
<dbReference type="EMBL" id="CADCUE010000281">
    <property type="protein sequence ID" value="CAA9360004.1"/>
    <property type="molecule type" value="Genomic_DNA"/>
</dbReference>
<feature type="non-terminal residue" evidence="2">
    <location>
        <position position="74"/>
    </location>
</feature>
<feature type="region of interest" description="Disordered" evidence="1">
    <location>
        <begin position="36"/>
        <end position="59"/>
    </location>
</feature>
<protein>
    <submittedName>
        <fullName evidence="2">Uncharacterized protein</fullName>
    </submittedName>
</protein>